<name>H5UP24_9MICO</name>
<evidence type="ECO:0000313" key="1">
    <source>
        <dbReference type="EMBL" id="GAB47482.1"/>
    </source>
</evidence>
<comment type="caution">
    <text evidence="1">The sequence shown here is derived from an EMBL/GenBank/DDBJ whole genome shotgun (WGS) entry which is preliminary data.</text>
</comment>
<dbReference type="AlphaFoldDB" id="H5UP24"/>
<gene>
    <name evidence="1" type="ORF">MOPEL_013_00230</name>
</gene>
<dbReference type="EMBL" id="BAFE01000013">
    <property type="protein sequence ID" value="GAB47482.1"/>
    <property type="molecule type" value="Genomic_DNA"/>
</dbReference>
<evidence type="ECO:0000313" key="2">
    <source>
        <dbReference type="Proteomes" id="UP000004367"/>
    </source>
</evidence>
<dbReference type="STRING" id="1089455.MOPEL_013_00230"/>
<sequence>MVCFPLIRLSRSVIVWPGSIDVAHEEWWLTNATRLDRSERLLGEDLILFATVLPSFVTCEDVVTVRAAHRAGGERDPAQFGGGGALLLAVVAVDRQARPERSVRPSRRRGLPLTGHRCAVKARAVAQTGPARSAER</sequence>
<dbReference type="Proteomes" id="UP000004367">
    <property type="component" value="Unassembled WGS sequence"/>
</dbReference>
<reference evidence="1 2" key="1">
    <citation type="submission" date="2012-02" db="EMBL/GenBank/DDBJ databases">
        <title>Whole genome shotgun sequence of Mobilicoccus pelagius NBRC 104925.</title>
        <authorList>
            <person name="Yoshida Y."/>
            <person name="Hosoyama A."/>
            <person name="Tsuchikane K."/>
            <person name="Katsumata H."/>
            <person name="Yamazaki S."/>
            <person name="Fujita N."/>
        </authorList>
    </citation>
    <scope>NUCLEOTIDE SEQUENCE [LARGE SCALE GENOMIC DNA]</scope>
    <source>
        <strain evidence="1 2">NBRC 104925</strain>
    </source>
</reference>
<accession>H5UP24</accession>
<keyword evidence="2" id="KW-1185">Reference proteome</keyword>
<organism evidence="1 2">
    <name type="scientific">Mobilicoccus pelagius NBRC 104925</name>
    <dbReference type="NCBI Taxonomy" id="1089455"/>
    <lineage>
        <taxon>Bacteria</taxon>
        <taxon>Bacillati</taxon>
        <taxon>Actinomycetota</taxon>
        <taxon>Actinomycetes</taxon>
        <taxon>Micrococcales</taxon>
        <taxon>Dermatophilaceae</taxon>
        <taxon>Mobilicoccus</taxon>
    </lineage>
</organism>
<protein>
    <submittedName>
        <fullName evidence="1">Uncharacterized protein</fullName>
    </submittedName>
</protein>
<proteinExistence type="predicted"/>